<feature type="region of interest" description="Disordered" evidence="1">
    <location>
        <begin position="625"/>
        <end position="744"/>
    </location>
</feature>
<feature type="compositionally biased region" description="Polar residues" evidence="1">
    <location>
        <begin position="650"/>
        <end position="662"/>
    </location>
</feature>
<proteinExistence type="predicted"/>
<feature type="compositionally biased region" description="Low complexity" evidence="1">
    <location>
        <begin position="1036"/>
        <end position="1057"/>
    </location>
</feature>
<accession>A0A812UZP2</accession>
<feature type="region of interest" description="Disordered" evidence="1">
    <location>
        <begin position="899"/>
        <end position="918"/>
    </location>
</feature>
<dbReference type="OrthoDB" id="407318at2759"/>
<evidence type="ECO:0000313" key="3">
    <source>
        <dbReference type="EMBL" id="CAE7589533.1"/>
    </source>
</evidence>
<gene>
    <name evidence="3" type="ORF">SNAT2548_LOCUS33583</name>
</gene>
<keyword evidence="2" id="KW-0472">Membrane</keyword>
<dbReference type="Proteomes" id="UP000604046">
    <property type="component" value="Unassembled WGS sequence"/>
</dbReference>
<sequence>MLGPPWCEDVYGLGRFERNASQSDAGIELTTLDTGQREQLGNLGNLGRRSKMGLTSGVRLQRGSMTQPSIIAQDAGDGNATNSTPNCTDNFTAWNDTNYTGLPPCPEVPEPPCFTDNCWGTVAREARNSCMELTNWGADAGRCLFFQDSASQVCNATCQDCAQIASAMYDECLFTLLAATVQYDDAIPTCEGLAEDFQKLRCPTALIETTSTCYGAENDACQAECGNWHKCDCWKLRGIAGEPDRCEGETELLRWDGVPDNCDRMPRSCFNHRPGTLCAKYRHCPANLCIIQDKQCPLTDSCQAVGVCAPSDGQCYYSTLPDGSPCDDGLFYTHTAVCIGAVCQGIEDKCIRFNVRCETLNSCLVPTDKVRNACDPSTGSCVFEAKPDGTACSSQPNGLVDGTCDAGLCRRTVLNKCIGKVCASKDFCSGQAACDPWTGDCIFTPEPEGKACDDGNPNTYRQRCVEGQCVGDLVSEPLYAFEGWTTCDGKAGIDSSVGRYFGNVLAEAECEEQCSQDVLCRAYSYGYYVCYIYGGQRTVDPSEEFWNKKWMRLEPAAMPAVSHGVSCFSKQDSARARPFFDEKAAWFFITVLIVVVLPALWGLVMVWRPLSRSFRSLTGCCGGVPNDEEFEEPVKEGGPMRQTRKEQLKRSGSQLSEGNSDSKVLASEGYWPEDDLPSESSSRMSVDALADHPSAVPSDDLEQVKLHKVAPEESPRSPNDPRGQVQQDLAHQGSAGELSTEASKTSKADLMDYARLFDSHCKQPHAAGTRSVATCCHVMLQTVDGKPQQMPLSWVQRAQHAQLRVNKFAQYSENEIKWSCTAMVETFGHLTNRSSCFKITPACYDELASHVWSYKYVLACMPSCLDLASEPEANVCLNGLTVAVPLRFWCGRDSVREVTDAQKEDDSNDENEAPPEYLVPTPRRFDVGSSEMLAPGSCIRPDPLAPTMKTVATMRSFWESKVRENAGSKEVEREARWSKVSNIEFRKNAQGPSWLKKELTKLQAHVDANKGRLLELSLRLRGQDDNCLDDEHSTRCSRSPSSKSSCATSSDSDISRSQDVPEDDELLTSLKSLRHDFSKVNRKTVALFEEVLERCLPKEKLRPRIKNSLAVEVPSLQVDF</sequence>
<evidence type="ECO:0008006" key="5">
    <source>
        <dbReference type="Google" id="ProtNLM"/>
    </source>
</evidence>
<evidence type="ECO:0000313" key="4">
    <source>
        <dbReference type="Proteomes" id="UP000604046"/>
    </source>
</evidence>
<dbReference type="AlphaFoldDB" id="A0A812UZP2"/>
<evidence type="ECO:0000256" key="1">
    <source>
        <dbReference type="SAM" id="MobiDB-lite"/>
    </source>
</evidence>
<protein>
    <recommendedName>
        <fullName evidence="5">Apple domain-containing protein</fullName>
    </recommendedName>
</protein>
<name>A0A812UZP2_9DINO</name>
<feature type="region of interest" description="Disordered" evidence="1">
    <location>
        <begin position="1029"/>
        <end position="1061"/>
    </location>
</feature>
<feature type="transmembrane region" description="Helical" evidence="2">
    <location>
        <begin position="585"/>
        <end position="607"/>
    </location>
</feature>
<evidence type="ECO:0000256" key="2">
    <source>
        <dbReference type="SAM" id="Phobius"/>
    </source>
</evidence>
<keyword evidence="2" id="KW-1133">Transmembrane helix</keyword>
<organism evidence="3 4">
    <name type="scientific">Symbiodinium natans</name>
    <dbReference type="NCBI Taxonomy" id="878477"/>
    <lineage>
        <taxon>Eukaryota</taxon>
        <taxon>Sar</taxon>
        <taxon>Alveolata</taxon>
        <taxon>Dinophyceae</taxon>
        <taxon>Suessiales</taxon>
        <taxon>Symbiodiniaceae</taxon>
        <taxon>Symbiodinium</taxon>
    </lineage>
</organism>
<feature type="compositionally biased region" description="Basic and acidic residues" evidence="1">
    <location>
        <begin position="702"/>
        <end position="715"/>
    </location>
</feature>
<reference evidence="3" key="1">
    <citation type="submission" date="2021-02" db="EMBL/GenBank/DDBJ databases">
        <authorList>
            <person name="Dougan E. K."/>
            <person name="Rhodes N."/>
            <person name="Thang M."/>
            <person name="Chan C."/>
        </authorList>
    </citation>
    <scope>NUCLEOTIDE SEQUENCE</scope>
</reference>
<keyword evidence="2" id="KW-0812">Transmembrane</keyword>
<comment type="caution">
    <text evidence="3">The sequence shown here is derived from an EMBL/GenBank/DDBJ whole genome shotgun (WGS) entry which is preliminary data.</text>
</comment>
<keyword evidence="4" id="KW-1185">Reference proteome</keyword>
<dbReference type="EMBL" id="CAJNDS010002765">
    <property type="protein sequence ID" value="CAE7589533.1"/>
    <property type="molecule type" value="Genomic_DNA"/>
</dbReference>